<keyword evidence="2 4" id="KW-0195">Cyclin</keyword>
<dbReference type="Gene3D" id="1.10.472.10">
    <property type="entry name" value="Cyclin-like"/>
    <property type="match status" value="1"/>
</dbReference>
<dbReference type="GO" id="GO:0000278">
    <property type="term" value="P:mitotic cell cycle"/>
    <property type="evidence" value="ECO:0007669"/>
    <property type="project" value="UniProtKB-ARBA"/>
</dbReference>
<keyword evidence="3" id="KW-0131">Cell cycle</keyword>
<feature type="compositionally biased region" description="Low complexity" evidence="5">
    <location>
        <begin position="115"/>
        <end position="137"/>
    </location>
</feature>
<feature type="domain" description="Cyclin-like" evidence="6">
    <location>
        <begin position="234"/>
        <end position="318"/>
    </location>
</feature>
<dbReference type="FunFam" id="1.10.472.10:FF:000003">
    <property type="entry name" value="G1/S-specific cyclin-D2"/>
    <property type="match status" value="1"/>
</dbReference>
<dbReference type="STRING" id="6293.A0A1I8ESL5"/>
<reference evidence="7" key="1">
    <citation type="submission" date="2016-11" db="UniProtKB">
        <authorList>
            <consortium name="WormBaseParasite"/>
        </authorList>
    </citation>
    <scope>IDENTIFICATION</scope>
    <source>
        <strain evidence="7">pt0022</strain>
    </source>
</reference>
<dbReference type="GO" id="GO:0051301">
    <property type="term" value="P:cell division"/>
    <property type="evidence" value="ECO:0007669"/>
    <property type="project" value="UniProtKB-KW"/>
</dbReference>
<evidence type="ECO:0000256" key="1">
    <source>
        <dbReference type="ARBA" id="ARBA00022618"/>
    </source>
</evidence>
<evidence type="ECO:0000256" key="2">
    <source>
        <dbReference type="ARBA" id="ARBA00023127"/>
    </source>
</evidence>
<dbReference type="InterPro" id="IPR006671">
    <property type="entry name" value="Cyclin_N"/>
</dbReference>
<organism evidence="7">
    <name type="scientific">Wuchereria bancrofti</name>
    <dbReference type="NCBI Taxonomy" id="6293"/>
    <lineage>
        <taxon>Eukaryota</taxon>
        <taxon>Metazoa</taxon>
        <taxon>Ecdysozoa</taxon>
        <taxon>Nematoda</taxon>
        <taxon>Chromadorea</taxon>
        <taxon>Rhabditida</taxon>
        <taxon>Spirurina</taxon>
        <taxon>Spiruromorpha</taxon>
        <taxon>Filarioidea</taxon>
        <taxon>Onchocercidae</taxon>
        <taxon>Wuchereria</taxon>
    </lineage>
</organism>
<evidence type="ECO:0000313" key="7">
    <source>
        <dbReference type="WBParaSite" id="maker-PairedContig_4489-snap-gene-0.17-mRNA-1"/>
    </source>
</evidence>
<evidence type="ECO:0000259" key="6">
    <source>
        <dbReference type="SMART" id="SM00385"/>
    </source>
</evidence>
<dbReference type="PANTHER" id="PTHR10177">
    <property type="entry name" value="CYCLINS"/>
    <property type="match status" value="1"/>
</dbReference>
<name>A0A1I8ESL5_WUCBA</name>
<dbReference type="SMART" id="SM00385">
    <property type="entry name" value="CYCLIN"/>
    <property type="match status" value="1"/>
</dbReference>
<evidence type="ECO:0000256" key="5">
    <source>
        <dbReference type="SAM" id="MobiDB-lite"/>
    </source>
</evidence>
<feature type="region of interest" description="Disordered" evidence="5">
    <location>
        <begin position="81"/>
        <end position="151"/>
    </location>
</feature>
<accession>A0A1I8ESL5</accession>
<proteinExistence type="inferred from homology"/>
<evidence type="ECO:0000256" key="4">
    <source>
        <dbReference type="RuleBase" id="RU000383"/>
    </source>
</evidence>
<dbReference type="SUPFAM" id="SSF47954">
    <property type="entry name" value="Cyclin-like"/>
    <property type="match status" value="1"/>
</dbReference>
<dbReference type="WBParaSite" id="maker-PairedContig_4489-snap-gene-0.17-mRNA-1">
    <property type="protein sequence ID" value="maker-PairedContig_4489-snap-gene-0.17-mRNA-1"/>
    <property type="gene ID" value="maker-PairedContig_4489-snap-gene-0.17"/>
</dbReference>
<sequence length="364" mass="40799">MEVPLSVDRARHSILNFKIPQLPSSSSSSSNKNISLTKIINQISVVCGSWRLSAYAQYTRRKCVDFHTYQMENFRCTEFLTESPSTSSAPGRFGGITATTIAPPATSAPPPIVTRSLNSASTSAPSSRQQQQQQTQQLRRRATKSDIGLRQSSPNDVMKLLLGQIPVSRKRSTTDRLNIAQWPSVLPLADKTVHCDDRCLESMFKAQSMKPMHGNCFLSVQMDVTAHHRQQVIEWIYDVCKEEYCEPDVFLLAVSLVDRFLSVQSFHRNNLQALAGACLFVSSKVKAPQPLNAERIAYYTDGAVRMDQILQGELLVLNKLNWDVSTSTALDFLDQVAARYGDLHPLSEDSRIAAHRIQMVYVYK</sequence>
<dbReference type="PROSITE" id="PS00292">
    <property type="entry name" value="CYCLINS"/>
    <property type="match status" value="1"/>
</dbReference>
<dbReference type="InterPro" id="IPR048258">
    <property type="entry name" value="Cyclins_cyclin-box"/>
</dbReference>
<keyword evidence="1" id="KW-0132">Cell division</keyword>
<feature type="compositionally biased region" description="Low complexity" evidence="5">
    <location>
        <begin position="96"/>
        <end position="105"/>
    </location>
</feature>
<dbReference type="InterPro" id="IPR039361">
    <property type="entry name" value="Cyclin"/>
</dbReference>
<dbReference type="AlphaFoldDB" id="A0A1I8ESL5"/>
<comment type="similarity">
    <text evidence="4">Belongs to the cyclin family.</text>
</comment>
<evidence type="ECO:0000256" key="3">
    <source>
        <dbReference type="ARBA" id="ARBA00023306"/>
    </source>
</evidence>
<dbReference type="Pfam" id="PF00134">
    <property type="entry name" value="Cyclin_N"/>
    <property type="match status" value="1"/>
</dbReference>
<dbReference type="InterPro" id="IPR036915">
    <property type="entry name" value="Cyclin-like_sf"/>
</dbReference>
<protein>
    <submittedName>
        <fullName evidence="7">Cyclin domain-containing protein</fullName>
    </submittedName>
</protein>
<dbReference type="InterPro" id="IPR013763">
    <property type="entry name" value="Cyclin-like_dom"/>
</dbReference>